<dbReference type="SUPFAM" id="SSF159245">
    <property type="entry name" value="AttH-like"/>
    <property type="match status" value="1"/>
</dbReference>
<dbReference type="InterPro" id="IPR023374">
    <property type="entry name" value="AttH-like_dom_sf"/>
</dbReference>
<dbReference type="InterPro" id="IPR013931">
    <property type="entry name" value="Svf1-like_N"/>
</dbReference>
<evidence type="ECO:0000313" key="6">
    <source>
        <dbReference type="EMBL" id="KAL2829945.1"/>
    </source>
</evidence>
<dbReference type="Gene3D" id="2.40.370.10">
    <property type="entry name" value="AttH-like domain"/>
    <property type="match status" value="1"/>
</dbReference>
<dbReference type="PANTHER" id="PTHR47107">
    <property type="entry name" value="SVF1-LIKE PROTEIN YDR222W-RELATED"/>
    <property type="match status" value="1"/>
</dbReference>
<protein>
    <submittedName>
        <fullName evidence="6">Survival factor 1</fullName>
    </submittedName>
</protein>
<evidence type="ECO:0000256" key="3">
    <source>
        <dbReference type="ARBA" id="ARBA00022490"/>
    </source>
</evidence>
<feature type="domain" description="Svf1-like N-terminal" evidence="4">
    <location>
        <begin position="55"/>
        <end position="214"/>
    </location>
</feature>
<evidence type="ECO:0000256" key="2">
    <source>
        <dbReference type="ARBA" id="ARBA00009069"/>
    </source>
</evidence>
<proteinExistence type="inferred from homology"/>
<accession>A0ABR4IQB1</accession>
<dbReference type="Pfam" id="PF17187">
    <property type="entry name" value="Svf1_C"/>
    <property type="match status" value="1"/>
</dbReference>
<keyword evidence="3" id="KW-0963">Cytoplasm</keyword>
<reference evidence="6 7" key="1">
    <citation type="submission" date="2024-07" db="EMBL/GenBank/DDBJ databases">
        <title>Section-level genome sequencing and comparative genomics of Aspergillus sections Usti and Cavernicolus.</title>
        <authorList>
            <consortium name="Lawrence Berkeley National Laboratory"/>
            <person name="Nybo J.L."/>
            <person name="Vesth T.C."/>
            <person name="Theobald S."/>
            <person name="Frisvad J.C."/>
            <person name="Larsen T.O."/>
            <person name="Kjaerboelling I."/>
            <person name="Rothschild-Mancinelli K."/>
            <person name="Lyhne E.K."/>
            <person name="Kogle M.E."/>
            <person name="Barry K."/>
            <person name="Clum A."/>
            <person name="Na H."/>
            <person name="Ledsgaard L."/>
            <person name="Lin J."/>
            <person name="Lipzen A."/>
            <person name="Kuo A."/>
            <person name="Riley R."/>
            <person name="Mondo S."/>
            <person name="LaButti K."/>
            <person name="Haridas S."/>
            <person name="Pangalinan J."/>
            <person name="Salamov A.A."/>
            <person name="Simmons B.A."/>
            <person name="Magnuson J.K."/>
            <person name="Chen J."/>
            <person name="Drula E."/>
            <person name="Henrissat B."/>
            <person name="Wiebenga A."/>
            <person name="Lubbers R.J."/>
            <person name="Gomes A.C."/>
            <person name="Makela M.R."/>
            <person name="Stajich J."/>
            <person name="Grigoriev I.V."/>
            <person name="Mortensen U.H."/>
            <person name="De vries R.P."/>
            <person name="Baker S.E."/>
            <person name="Andersen M.R."/>
        </authorList>
    </citation>
    <scope>NUCLEOTIDE SEQUENCE [LARGE SCALE GENOMIC DNA]</scope>
    <source>
        <strain evidence="6 7">CBS 600.67</strain>
    </source>
</reference>
<dbReference type="EMBL" id="JBFXLS010000014">
    <property type="protein sequence ID" value="KAL2829945.1"/>
    <property type="molecule type" value="Genomic_DNA"/>
</dbReference>
<name>A0ABR4IQB1_9EURO</name>
<dbReference type="Pfam" id="PF08622">
    <property type="entry name" value="Svf1"/>
    <property type="match status" value="1"/>
</dbReference>
<dbReference type="InterPro" id="IPR033394">
    <property type="entry name" value="Svf1-like_C"/>
</dbReference>
<comment type="subcellular location">
    <subcellularLocation>
        <location evidence="1">Cytoplasm</location>
    </subcellularLocation>
</comment>
<comment type="caution">
    <text evidence="6">The sequence shown here is derived from an EMBL/GenBank/DDBJ whole genome shotgun (WGS) entry which is preliminary data.</text>
</comment>
<gene>
    <name evidence="6" type="ORF">BDW59DRAFT_141510</name>
</gene>
<dbReference type="Proteomes" id="UP001610335">
    <property type="component" value="Unassembled WGS sequence"/>
</dbReference>
<keyword evidence="7" id="KW-1185">Reference proteome</keyword>
<evidence type="ECO:0000313" key="7">
    <source>
        <dbReference type="Proteomes" id="UP001610335"/>
    </source>
</evidence>
<dbReference type="PANTHER" id="PTHR47107:SF1">
    <property type="entry name" value="CERAMIDE-BINDING PROTEIN SVF1-RELATED"/>
    <property type="match status" value="1"/>
</dbReference>
<sequence length="379" mass="42044">MNWLKSTLASVAGTQEPIYGPEAIQPVSQQQTEDVPYTELTKNDLVWRALQYTNVETQTYYVMADNGTLAMVQIIYSNIVGIHTTAQFNCKIFNTTGDGPHGWFSDPLYNFMFDEEMLSFAADNVSLALNEEGNVYTFKAAVNEDCLVDLTFTRASPGFAIGKNGTTYFGTDPENPWGSMRHAFWPRSNVEGTITTKEKVYDMKGRGMFSQALQGMKPHHAASRWNFINFQTPSFSAIMMEFTTPPSYGSTVVNVGGIVKDGEIIYAGTTNTATHTDTTQDETSDWPEPKSIKWVWEGKTKDGKPVTAEVDGALGPKLDRIDVMAEVPGFIKTIAGSVAGTRPYIFQYSPQQKLTLKLKIGDVEYTEEGIMFSEATFIS</sequence>
<comment type="similarity">
    <text evidence="2">Belongs to the SVF1 family.</text>
</comment>
<evidence type="ECO:0000259" key="5">
    <source>
        <dbReference type="Pfam" id="PF17187"/>
    </source>
</evidence>
<dbReference type="InterPro" id="IPR051385">
    <property type="entry name" value="Ceramide-binding_SVF1"/>
</dbReference>
<evidence type="ECO:0000259" key="4">
    <source>
        <dbReference type="Pfam" id="PF08622"/>
    </source>
</evidence>
<organism evidence="6 7">
    <name type="scientific">Aspergillus cavernicola</name>
    <dbReference type="NCBI Taxonomy" id="176166"/>
    <lineage>
        <taxon>Eukaryota</taxon>
        <taxon>Fungi</taxon>
        <taxon>Dikarya</taxon>
        <taxon>Ascomycota</taxon>
        <taxon>Pezizomycotina</taxon>
        <taxon>Eurotiomycetes</taxon>
        <taxon>Eurotiomycetidae</taxon>
        <taxon>Eurotiales</taxon>
        <taxon>Aspergillaceae</taxon>
        <taxon>Aspergillus</taxon>
        <taxon>Aspergillus subgen. Nidulantes</taxon>
    </lineage>
</organism>
<feature type="domain" description="Svf1-like C-terminal" evidence="5">
    <location>
        <begin position="216"/>
        <end position="379"/>
    </location>
</feature>
<evidence type="ECO:0000256" key="1">
    <source>
        <dbReference type="ARBA" id="ARBA00004496"/>
    </source>
</evidence>